<dbReference type="AlphaFoldDB" id="A0AA39ZMH9"/>
<comment type="caution">
    <text evidence="2">The sequence shown here is derived from an EMBL/GenBank/DDBJ whole genome shotgun (WGS) entry which is preliminary data.</text>
</comment>
<reference evidence="2" key="1">
    <citation type="submission" date="2023-06" db="EMBL/GenBank/DDBJ databases">
        <title>Genome-scale phylogeny and comparative genomics of the fungal order Sordariales.</title>
        <authorList>
            <consortium name="Lawrence Berkeley National Laboratory"/>
            <person name="Hensen N."/>
            <person name="Bonometti L."/>
            <person name="Westerberg I."/>
            <person name="Brannstrom I.O."/>
            <person name="Guillou S."/>
            <person name="Cros-Aarteil S."/>
            <person name="Calhoun S."/>
            <person name="Haridas S."/>
            <person name="Kuo A."/>
            <person name="Mondo S."/>
            <person name="Pangilinan J."/>
            <person name="Riley R."/>
            <person name="Labutti K."/>
            <person name="Andreopoulos B."/>
            <person name="Lipzen A."/>
            <person name="Chen C."/>
            <person name="Yanf M."/>
            <person name="Daum C."/>
            <person name="Ng V."/>
            <person name="Clum A."/>
            <person name="Steindorff A."/>
            <person name="Ohm R."/>
            <person name="Martin F."/>
            <person name="Silar P."/>
            <person name="Natvig D."/>
            <person name="Lalanne C."/>
            <person name="Gautier V."/>
            <person name="Ament-Velasquez S.L."/>
            <person name="Kruys A."/>
            <person name="Hutchinson M.I."/>
            <person name="Powell A.J."/>
            <person name="Barry K."/>
            <person name="Miller A.N."/>
            <person name="Grigoriev I.V."/>
            <person name="Debuchy R."/>
            <person name="Gladieux P."/>
            <person name="Thoren M.H."/>
            <person name="Johannesson H."/>
        </authorList>
    </citation>
    <scope>NUCLEOTIDE SEQUENCE</scope>
    <source>
        <strain evidence="2">CBS 307.81</strain>
    </source>
</reference>
<accession>A0AA39ZMH9</accession>
<organism evidence="2 3">
    <name type="scientific">Cercophora samala</name>
    <dbReference type="NCBI Taxonomy" id="330535"/>
    <lineage>
        <taxon>Eukaryota</taxon>
        <taxon>Fungi</taxon>
        <taxon>Dikarya</taxon>
        <taxon>Ascomycota</taxon>
        <taxon>Pezizomycotina</taxon>
        <taxon>Sordariomycetes</taxon>
        <taxon>Sordariomycetidae</taxon>
        <taxon>Sordariales</taxon>
        <taxon>Lasiosphaeriaceae</taxon>
        <taxon>Cercophora</taxon>
    </lineage>
</organism>
<feature type="transmembrane region" description="Helical" evidence="1">
    <location>
        <begin position="39"/>
        <end position="57"/>
    </location>
</feature>
<evidence type="ECO:0000313" key="2">
    <source>
        <dbReference type="EMBL" id="KAK0673810.1"/>
    </source>
</evidence>
<protein>
    <recommendedName>
        <fullName evidence="4">Transmembrane protein</fullName>
    </recommendedName>
</protein>
<evidence type="ECO:0000256" key="1">
    <source>
        <dbReference type="SAM" id="Phobius"/>
    </source>
</evidence>
<gene>
    <name evidence="2" type="ORF">QBC41DRAFT_102677</name>
</gene>
<name>A0AA39ZMH9_9PEZI</name>
<feature type="transmembrane region" description="Helical" evidence="1">
    <location>
        <begin position="7"/>
        <end position="33"/>
    </location>
</feature>
<keyword evidence="3" id="KW-1185">Reference proteome</keyword>
<evidence type="ECO:0008006" key="4">
    <source>
        <dbReference type="Google" id="ProtNLM"/>
    </source>
</evidence>
<keyword evidence="1" id="KW-0812">Transmembrane</keyword>
<proteinExistence type="predicted"/>
<dbReference type="EMBL" id="JAULSY010000004">
    <property type="protein sequence ID" value="KAK0673810.1"/>
    <property type="molecule type" value="Genomic_DNA"/>
</dbReference>
<evidence type="ECO:0000313" key="3">
    <source>
        <dbReference type="Proteomes" id="UP001174997"/>
    </source>
</evidence>
<dbReference type="Proteomes" id="UP001174997">
    <property type="component" value="Unassembled WGS sequence"/>
</dbReference>
<keyword evidence="1" id="KW-1133">Transmembrane helix</keyword>
<keyword evidence="1" id="KW-0472">Membrane</keyword>
<sequence>MGMDWEFWFLGGVQGGSLGTGVMGILFLMAFLFISVWTFLQFLLVFYFFGIVGRFVLTNGAARHKHLEALMGWDRGKGGSQHGCVERYSRRMTHLYTFYHEGVFLMGCPATRL</sequence>